<evidence type="ECO:0000256" key="1">
    <source>
        <dbReference type="SAM" id="MobiDB-lite"/>
    </source>
</evidence>
<dbReference type="Proteomes" id="UP001375240">
    <property type="component" value="Unassembled WGS sequence"/>
</dbReference>
<protein>
    <submittedName>
        <fullName evidence="2">Uncharacterized protein</fullName>
    </submittedName>
</protein>
<sequence length="278" mass="31046">MADANVAPQTRQRRHQHQTSYLLSFLQNSNLSADIPKFIALSDSEDESGGGGVKLNLSHDSSLRSSLDEDARLPNYTKSYHASSHSHRGGPDDDEDLFEEPNGSLDRDDDEYEDFSDEEDPDDLTNLPYKSPPVYQLPGFGNSNKFRTIVRDGPVGTAMGENERFVVIGKRSFRGAGLYPRDLVRDDADVEMQDDGGVENTQDEEEEDGVFEGEVEVMCSSDGEEFLLVRDPTEDGSIGRETSWVAKEWFLGKKKRRASGDSGKREDAKVDLRVPMEE</sequence>
<feature type="compositionally biased region" description="Basic and acidic residues" evidence="1">
    <location>
        <begin position="258"/>
        <end position="278"/>
    </location>
</feature>
<proteinExistence type="predicted"/>
<gene>
    <name evidence="2" type="ORF">TWF696_007733</name>
</gene>
<feature type="compositionally biased region" description="Acidic residues" evidence="1">
    <location>
        <begin position="107"/>
        <end position="123"/>
    </location>
</feature>
<feature type="region of interest" description="Disordered" evidence="1">
    <location>
        <begin position="42"/>
        <end position="128"/>
    </location>
</feature>
<evidence type="ECO:0000313" key="2">
    <source>
        <dbReference type="EMBL" id="KAK6344086.1"/>
    </source>
</evidence>
<dbReference type="AlphaFoldDB" id="A0AAV9ULD2"/>
<reference evidence="2 3" key="1">
    <citation type="submission" date="2019-10" db="EMBL/GenBank/DDBJ databases">
        <authorList>
            <person name="Palmer J.M."/>
        </authorList>
    </citation>
    <scope>NUCLEOTIDE SEQUENCE [LARGE SCALE GENOMIC DNA]</scope>
    <source>
        <strain evidence="2 3">TWF696</strain>
    </source>
</reference>
<feature type="region of interest" description="Disordered" evidence="1">
    <location>
        <begin position="254"/>
        <end position="278"/>
    </location>
</feature>
<organism evidence="2 3">
    <name type="scientific">Orbilia brochopaga</name>
    <dbReference type="NCBI Taxonomy" id="3140254"/>
    <lineage>
        <taxon>Eukaryota</taxon>
        <taxon>Fungi</taxon>
        <taxon>Dikarya</taxon>
        <taxon>Ascomycota</taxon>
        <taxon>Pezizomycotina</taxon>
        <taxon>Orbiliomycetes</taxon>
        <taxon>Orbiliales</taxon>
        <taxon>Orbiliaceae</taxon>
        <taxon>Orbilia</taxon>
    </lineage>
</organism>
<comment type="caution">
    <text evidence="2">The sequence shown here is derived from an EMBL/GenBank/DDBJ whole genome shotgun (WGS) entry which is preliminary data.</text>
</comment>
<name>A0AAV9ULD2_9PEZI</name>
<feature type="compositionally biased region" description="Low complexity" evidence="1">
    <location>
        <begin position="55"/>
        <end position="65"/>
    </location>
</feature>
<evidence type="ECO:0000313" key="3">
    <source>
        <dbReference type="Proteomes" id="UP001375240"/>
    </source>
</evidence>
<keyword evidence="3" id="KW-1185">Reference proteome</keyword>
<accession>A0AAV9ULD2</accession>
<dbReference type="EMBL" id="JAVHNQ010000006">
    <property type="protein sequence ID" value="KAK6344086.1"/>
    <property type="molecule type" value="Genomic_DNA"/>
</dbReference>